<protein>
    <recommendedName>
        <fullName evidence="3">Single domain-containing protein</fullName>
    </recommendedName>
</protein>
<dbReference type="InParanoid" id="K1RNJ4"/>
<organism evidence="4">
    <name type="scientific">Magallana gigas</name>
    <name type="common">Pacific oyster</name>
    <name type="synonym">Crassostrea gigas</name>
    <dbReference type="NCBI Taxonomy" id="29159"/>
    <lineage>
        <taxon>Eukaryota</taxon>
        <taxon>Metazoa</taxon>
        <taxon>Spiralia</taxon>
        <taxon>Lophotrochozoa</taxon>
        <taxon>Mollusca</taxon>
        <taxon>Bivalvia</taxon>
        <taxon>Autobranchia</taxon>
        <taxon>Pteriomorphia</taxon>
        <taxon>Ostreida</taxon>
        <taxon>Ostreoidea</taxon>
        <taxon>Ostreidae</taxon>
        <taxon>Magallana</taxon>
    </lineage>
</organism>
<comment type="subcellular location">
    <subcellularLocation>
        <location evidence="1">Secreted</location>
    </subcellularLocation>
</comment>
<evidence type="ECO:0000313" key="4">
    <source>
        <dbReference type="EMBL" id="EKC43190.1"/>
    </source>
</evidence>
<gene>
    <name evidence="4" type="ORF">CGI_10027288</name>
</gene>
<keyword evidence="2" id="KW-0964">Secreted</keyword>
<dbReference type="InterPro" id="IPR029277">
    <property type="entry name" value="SVWC_dom"/>
</dbReference>
<dbReference type="Pfam" id="PF15430">
    <property type="entry name" value="SVWC"/>
    <property type="match status" value="1"/>
</dbReference>
<proteinExistence type="predicted"/>
<reference evidence="4" key="1">
    <citation type="journal article" date="2012" name="Nature">
        <title>The oyster genome reveals stress adaptation and complexity of shell formation.</title>
        <authorList>
            <person name="Zhang G."/>
            <person name="Fang X."/>
            <person name="Guo X."/>
            <person name="Li L."/>
            <person name="Luo R."/>
            <person name="Xu F."/>
            <person name="Yang P."/>
            <person name="Zhang L."/>
            <person name="Wang X."/>
            <person name="Qi H."/>
            <person name="Xiong Z."/>
            <person name="Que H."/>
            <person name="Xie Y."/>
            <person name="Holland P.W."/>
            <person name="Paps J."/>
            <person name="Zhu Y."/>
            <person name="Wu F."/>
            <person name="Chen Y."/>
            <person name="Wang J."/>
            <person name="Peng C."/>
            <person name="Meng J."/>
            <person name="Yang L."/>
            <person name="Liu J."/>
            <person name="Wen B."/>
            <person name="Zhang N."/>
            <person name="Huang Z."/>
            <person name="Zhu Q."/>
            <person name="Feng Y."/>
            <person name="Mount A."/>
            <person name="Hedgecock D."/>
            <person name="Xu Z."/>
            <person name="Liu Y."/>
            <person name="Domazet-Loso T."/>
            <person name="Du Y."/>
            <person name="Sun X."/>
            <person name="Zhang S."/>
            <person name="Liu B."/>
            <person name="Cheng P."/>
            <person name="Jiang X."/>
            <person name="Li J."/>
            <person name="Fan D."/>
            <person name="Wang W."/>
            <person name="Fu W."/>
            <person name="Wang T."/>
            <person name="Wang B."/>
            <person name="Zhang J."/>
            <person name="Peng Z."/>
            <person name="Li Y."/>
            <person name="Li N."/>
            <person name="Wang J."/>
            <person name="Chen M."/>
            <person name="He Y."/>
            <person name="Tan F."/>
            <person name="Song X."/>
            <person name="Zheng Q."/>
            <person name="Huang R."/>
            <person name="Yang H."/>
            <person name="Du X."/>
            <person name="Chen L."/>
            <person name="Yang M."/>
            <person name="Gaffney P.M."/>
            <person name="Wang S."/>
            <person name="Luo L."/>
            <person name="She Z."/>
            <person name="Ming Y."/>
            <person name="Huang W."/>
            <person name="Zhang S."/>
            <person name="Huang B."/>
            <person name="Zhang Y."/>
            <person name="Qu T."/>
            <person name="Ni P."/>
            <person name="Miao G."/>
            <person name="Wang J."/>
            <person name="Wang Q."/>
            <person name="Steinberg C.E."/>
            <person name="Wang H."/>
            <person name="Li N."/>
            <person name="Qian L."/>
            <person name="Zhang G."/>
            <person name="Li Y."/>
            <person name="Yang H."/>
            <person name="Liu X."/>
            <person name="Wang J."/>
            <person name="Yin Y."/>
            <person name="Wang J."/>
        </authorList>
    </citation>
    <scope>NUCLEOTIDE SEQUENCE [LARGE SCALE GENOMIC DNA]</scope>
    <source>
        <strain evidence="4">05x7-T-G4-1.051#20</strain>
    </source>
</reference>
<sequence length="97" mass="10145">MGLSTVEGKAGTPRNGTVGECPDGHKEGDSWTPLGGYCGGCACDANGWGCGSCSPYVITENCYHETNTTAPYPDCCPSLVCKDDPHFNPSKIELVGR</sequence>
<dbReference type="EMBL" id="JH817465">
    <property type="protein sequence ID" value="EKC43190.1"/>
    <property type="molecule type" value="Genomic_DNA"/>
</dbReference>
<evidence type="ECO:0000259" key="3">
    <source>
        <dbReference type="Pfam" id="PF15430"/>
    </source>
</evidence>
<dbReference type="AlphaFoldDB" id="K1RNJ4"/>
<name>K1RNJ4_MAGGI</name>
<evidence type="ECO:0000256" key="2">
    <source>
        <dbReference type="ARBA" id="ARBA00022525"/>
    </source>
</evidence>
<dbReference type="HOGENOM" id="CLU_2348690_0_0_1"/>
<feature type="domain" description="Single" evidence="3">
    <location>
        <begin position="26"/>
        <end position="81"/>
    </location>
</feature>
<accession>K1RNJ4</accession>
<evidence type="ECO:0000256" key="1">
    <source>
        <dbReference type="ARBA" id="ARBA00004613"/>
    </source>
</evidence>
<dbReference type="GO" id="GO:0005576">
    <property type="term" value="C:extracellular region"/>
    <property type="evidence" value="ECO:0007669"/>
    <property type="project" value="UniProtKB-SubCell"/>
</dbReference>